<dbReference type="PROSITE" id="PS50013">
    <property type="entry name" value="CHROMO_2"/>
    <property type="match status" value="1"/>
</dbReference>
<dbReference type="InterPro" id="IPR023780">
    <property type="entry name" value="Chromo_domain"/>
</dbReference>
<gene>
    <name evidence="3" type="primary">Nfu_g_1_025524</name>
</gene>
<feature type="domain" description="Chromo" evidence="2">
    <location>
        <begin position="1"/>
        <end position="37"/>
    </location>
</feature>
<dbReference type="InterPro" id="IPR000953">
    <property type="entry name" value="Chromo/chromo_shadow_dom"/>
</dbReference>
<evidence type="ECO:0000256" key="1">
    <source>
        <dbReference type="ARBA" id="ARBA00004123"/>
    </source>
</evidence>
<dbReference type="GO" id="GO:0005634">
    <property type="term" value="C:nucleus"/>
    <property type="evidence" value="ECO:0007669"/>
    <property type="project" value="UniProtKB-SubCell"/>
</dbReference>
<reference evidence="3" key="2">
    <citation type="submission" date="2016-06" db="EMBL/GenBank/DDBJ databases">
        <title>The genome of a short-lived fish provides insights into sex chromosome evolution and the genetic control of aging.</title>
        <authorList>
            <person name="Reichwald K."/>
            <person name="Felder M."/>
            <person name="Petzold A."/>
            <person name="Koch P."/>
            <person name="Groth M."/>
            <person name="Platzer M."/>
        </authorList>
    </citation>
    <scope>NUCLEOTIDE SEQUENCE</scope>
    <source>
        <tissue evidence="3">Brain</tissue>
    </source>
</reference>
<organism evidence="3">
    <name type="scientific">Nothobranchius kuhntae</name>
    <name type="common">Beira killifish</name>
    <dbReference type="NCBI Taxonomy" id="321403"/>
    <lineage>
        <taxon>Eukaryota</taxon>
        <taxon>Metazoa</taxon>
        <taxon>Chordata</taxon>
        <taxon>Craniata</taxon>
        <taxon>Vertebrata</taxon>
        <taxon>Euteleostomi</taxon>
        <taxon>Actinopterygii</taxon>
        <taxon>Neopterygii</taxon>
        <taxon>Teleostei</taxon>
        <taxon>Neoteleostei</taxon>
        <taxon>Acanthomorphata</taxon>
        <taxon>Ovalentaria</taxon>
        <taxon>Atherinomorphae</taxon>
        <taxon>Cyprinodontiformes</taxon>
        <taxon>Nothobranchiidae</taxon>
        <taxon>Nothobranchius</taxon>
    </lineage>
</organism>
<dbReference type="InterPro" id="IPR016197">
    <property type="entry name" value="Chromo-like_dom_sf"/>
</dbReference>
<dbReference type="Pfam" id="PF00385">
    <property type="entry name" value="Chromo"/>
    <property type="match status" value="1"/>
</dbReference>
<dbReference type="SUPFAM" id="SSF54160">
    <property type="entry name" value="Chromo domain-like"/>
    <property type="match status" value="1"/>
</dbReference>
<evidence type="ECO:0000313" key="3">
    <source>
        <dbReference type="EMBL" id="SBR08311.1"/>
    </source>
</evidence>
<feature type="non-terminal residue" evidence="3">
    <location>
        <position position="46"/>
    </location>
</feature>
<sequence length="46" mass="5294">GWQYLVDWADYGPVERSWEPSRVILDPSLITDFWARRSGTSGAVPR</sequence>
<dbReference type="AlphaFoldDB" id="A0A1A8JEI6"/>
<reference evidence="3" key="1">
    <citation type="submission" date="2016-05" db="EMBL/GenBank/DDBJ databases">
        <authorList>
            <person name="Lavstsen T."/>
            <person name="Jespersen J.S."/>
        </authorList>
    </citation>
    <scope>NUCLEOTIDE SEQUENCE</scope>
    <source>
        <tissue evidence="3">Brain</tissue>
    </source>
</reference>
<accession>A0A1A8JEI6</accession>
<protein>
    <recommendedName>
        <fullName evidence="2">Chromo domain-containing protein</fullName>
    </recommendedName>
</protein>
<name>A0A1A8JEI6_NOTKU</name>
<dbReference type="Gene3D" id="2.40.50.40">
    <property type="match status" value="1"/>
</dbReference>
<comment type="subcellular location">
    <subcellularLocation>
        <location evidence="1">Nucleus</location>
    </subcellularLocation>
</comment>
<evidence type="ECO:0000259" key="2">
    <source>
        <dbReference type="PROSITE" id="PS50013"/>
    </source>
</evidence>
<dbReference type="EMBL" id="HAED01021592">
    <property type="protein sequence ID" value="SBR08311.1"/>
    <property type="molecule type" value="Transcribed_RNA"/>
</dbReference>
<proteinExistence type="predicted"/>
<feature type="non-terminal residue" evidence="3">
    <location>
        <position position="1"/>
    </location>
</feature>